<organism evidence="1 2">
    <name type="scientific">Meloidogyne graminicola</name>
    <dbReference type="NCBI Taxonomy" id="189291"/>
    <lineage>
        <taxon>Eukaryota</taxon>
        <taxon>Metazoa</taxon>
        <taxon>Ecdysozoa</taxon>
        <taxon>Nematoda</taxon>
        <taxon>Chromadorea</taxon>
        <taxon>Rhabditida</taxon>
        <taxon>Tylenchina</taxon>
        <taxon>Tylenchomorpha</taxon>
        <taxon>Tylenchoidea</taxon>
        <taxon>Meloidogynidae</taxon>
        <taxon>Meloidogyninae</taxon>
        <taxon>Meloidogyne</taxon>
    </lineage>
</organism>
<gene>
    <name evidence="1" type="ORF">Mgra_00000917</name>
</gene>
<dbReference type="EMBL" id="JABEBT010000004">
    <property type="protein sequence ID" value="KAF7639590.1"/>
    <property type="molecule type" value="Genomic_DNA"/>
</dbReference>
<keyword evidence="2" id="KW-1185">Reference proteome</keyword>
<reference evidence="1" key="1">
    <citation type="journal article" date="2020" name="Ecol. Evol.">
        <title>Genome structure and content of the rice root-knot nematode (Meloidogyne graminicola).</title>
        <authorList>
            <person name="Phan N.T."/>
            <person name="Danchin E.G.J."/>
            <person name="Klopp C."/>
            <person name="Perfus-Barbeoch L."/>
            <person name="Kozlowski D.K."/>
            <person name="Koutsovoulos G.D."/>
            <person name="Lopez-Roques C."/>
            <person name="Bouchez O."/>
            <person name="Zahm M."/>
            <person name="Besnard G."/>
            <person name="Bellafiore S."/>
        </authorList>
    </citation>
    <scope>NUCLEOTIDE SEQUENCE</scope>
    <source>
        <strain evidence="1">VN-18</strain>
    </source>
</reference>
<evidence type="ECO:0000313" key="1">
    <source>
        <dbReference type="EMBL" id="KAF7639590.1"/>
    </source>
</evidence>
<dbReference type="AlphaFoldDB" id="A0A8T0A1X8"/>
<comment type="caution">
    <text evidence="1">The sequence shown here is derived from an EMBL/GenBank/DDBJ whole genome shotgun (WGS) entry which is preliminary data.</text>
</comment>
<proteinExistence type="predicted"/>
<sequence>MSIVITINLLKIIKRIWHLNVLIKLKL</sequence>
<protein>
    <submittedName>
        <fullName evidence="1">Uncharacterized protein</fullName>
    </submittedName>
</protein>
<evidence type="ECO:0000313" key="2">
    <source>
        <dbReference type="Proteomes" id="UP000605970"/>
    </source>
</evidence>
<accession>A0A8T0A1X8</accession>
<dbReference type="Proteomes" id="UP000605970">
    <property type="component" value="Unassembled WGS sequence"/>
</dbReference>
<name>A0A8T0A1X8_9BILA</name>